<comment type="caution">
    <text evidence="4">The sequence shown here is derived from an EMBL/GenBank/DDBJ whole genome shotgun (WGS) entry which is preliminary data.</text>
</comment>
<dbReference type="InterPro" id="IPR052698">
    <property type="entry name" value="MoCofactor_Util/Proc"/>
</dbReference>
<feature type="domain" description="XdhC- CoxI" evidence="2">
    <location>
        <begin position="11"/>
        <end position="78"/>
    </location>
</feature>
<reference evidence="5" key="1">
    <citation type="journal article" date="2019" name="Int. J. Syst. Evol. Microbiol.">
        <title>The Global Catalogue of Microorganisms (GCM) 10K type strain sequencing project: providing services to taxonomists for standard genome sequencing and annotation.</title>
        <authorList>
            <consortium name="The Broad Institute Genomics Platform"/>
            <consortium name="The Broad Institute Genome Sequencing Center for Infectious Disease"/>
            <person name="Wu L."/>
            <person name="Ma J."/>
        </authorList>
    </citation>
    <scope>NUCLEOTIDE SEQUENCE [LARGE SCALE GENOMIC DNA]</scope>
    <source>
        <strain evidence="5">CGMCC 4.1721</strain>
    </source>
</reference>
<feature type="domain" description="XdhC Rossmann" evidence="3">
    <location>
        <begin position="206"/>
        <end position="348"/>
    </location>
</feature>
<dbReference type="EMBL" id="JBHSKI010000001">
    <property type="protein sequence ID" value="MFC5169978.1"/>
    <property type="molecule type" value="Genomic_DNA"/>
</dbReference>
<dbReference type="InterPro" id="IPR027051">
    <property type="entry name" value="XdhC_Rossmann_dom"/>
</dbReference>
<dbReference type="Pfam" id="PF13478">
    <property type="entry name" value="XdhC_C"/>
    <property type="match status" value="1"/>
</dbReference>
<sequence length="383" mass="40197">MLDIADDLTRWAEEGRRFAVATVVGVGGSAPRGPGAALAVDSEGTVVGSVSGGCVEGAVYELCVQALEDGETVLERFGYSDEDAFAVGLTCGGVVDVMVTPVDARATDREVFRSALSAAVSGAPIALARVVRGPAGLLGRALAVRSDGSYEGSFGGLPELDRTAAAEARALLDAGRTGALDLAEDGTRCPGGLTLLVESRVPPPRMIVFGAIDFAEALVRAGKFLGYHVTVCDARPVFATRARFPEADDLVVDWPHRYLRRTETDGRTVLCVLTHDARFDVPLLEQALRMPVAFVGAMGSRRTHADRDRKLREAGLQEAELARLRSPIGLDLGARTPEETAVSIAAEIVAARRGGTGAPLTGSATPIHREGRRRDAAETAEAA</sequence>
<dbReference type="Proteomes" id="UP001596208">
    <property type="component" value="Unassembled WGS sequence"/>
</dbReference>
<evidence type="ECO:0000256" key="1">
    <source>
        <dbReference type="SAM" id="MobiDB-lite"/>
    </source>
</evidence>
<feature type="region of interest" description="Disordered" evidence="1">
    <location>
        <begin position="355"/>
        <end position="383"/>
    </location>
</feature>
<gene>
    <name evidence="4" type="ORF">ACFPRK_05075</name>
</gene>
<protein>
    <submittedName>
        <fullName evidence="4">XdhC family protein</fullName>
    </submittedName>
</protein>
<dbReference type="Gene3D" id="3.40.50.720">
    <property type="entry name" value="NAD(P)-binding Rossmann-like Domain"/>
    <property type="match status" value="1"/>
</dbReference>
<dbReference type="PANTHER" id="PTHR30388:SF4">
    <property type="entry name" value="MOLYBDENUM COFACTOR INSERTION CHAPERONE PAOD"/>
    <property type="match status" value="1"/>
</dbReference>
<name>A0ABW0AYJ2_9ACTN</name>
<feature type="domain" description="XdhC- CoxI" evidence="2">
    <location>
        <begin position="121"/>
        <end position="180"/>
    </location>
</feature>
<dbReference type="InterPro" id="IPR003777">
    <property type="entry name" value="XdhC_CoxI"/>
</dbReference>
<evidence type="ECO:0000259" key="3">
    <source>
        <dbReference type="Pfam" id="PF13478"/>
    </source>
</evidence>
<evidence type="ECO:0000259" key="2">
    <source>
        <dbReference type="Pfam" id="PF02625"/>
    </source>
</evidence>
<feature type="compositionally biased region" description="Basic and acidic residues" evidence="1">
    <location>
        <begin position="367"/>
        <end position="377"/>
    </location>
</feature>
<dbReference type="RefSeq" id="WP_031093438.1">
    <property type="nucleotide sequence ID" value="NZ_JBFADZ010000004.1"/>
</dbReference>
<accession>A0ABW0AYJ2</accession>
<evidence type="ECO:0000313" key="5">
    <source>
        <dbReference type="Proteomes" id="UP001596208"/>
    </source>
</evidence>
<proteinExistence type="predicted"/>
<dbReference type="Pfam" id="PF02625">
    <property type="entry name" value="XdhC_CoxI"/>
    <property type="match status" value="2"/>
</dbReference>
<keyword evidence="5" id="KW-1185">Reference proteome</keyword>
<dbReference type="PANTHER" id="PTHR30388">
    <property type="entry name" value="ALDEHYDE OXIDOREDUCTASE MOLYBDENUM COFACTOR ASSEMBLY PROTEIN"/>
    <property type="match status" value="1"/>
</dbReference>
<evidence type="ECO:0000313" key="4">
    <source>
        <dbReference type="EMBL" id="MFC5169978.1"/>
    </source>
</evidence>
<organism evidence="4 5">
    <name type="scientific">Streptomyces mutomycini</name>
    <dbReference type="NCBI Taxonomy" id="284036"/>
    <lineage>
        <taxon>Bacteria</taxon>
        <taxon>Bacillati</taxon>
        <taxon>Actinomycetota</taxon>
        <taxon>Actinomycetes</taxon>
        <taxon>Kitasatosporales</taxon>
        <taxon>Streptomycetaceae</taxon>
        <taxon>Streptomyces</taxon>
    </lineage>
</organism>